<dbReference type="GO" id="GO:0016788">
    <property type="term" value="F:hydrolase activity, acting on ester bonds"/>
    <property type="evidence" value="ECO:0007669"/>
    <property type="project" value="InterPro"/>
</dbReference>
<feature type="signal peptide" evidence="11">
    <location>
        <begin position="1"/>
        <end position="22"/>
    </location>
</feature>
<evidence type="ECO:0000256" key="6">
    <source>
        <dbReference type="ARBA" id="ARBA00022833"/>
    </source>
</evidence>
<dbReference type="InterPro" id="IPR007312">
    <property type="entry name" value="Phosphoesterase"/>
</dbReference>
<dbReference type="InterPro" id="IPR028005">
    <property type="entry name" value="AcTrfase_ESCO_Znf_dom"/>
</dbReference>
<dbReference type="PANTHER" id="PTHR31956:SF24">
    <property type="entry name" value="PHOSPHOESTERASE SUPERFAMILY PROTEIN (AFU_ORTHOLOGUE AFUA_1G17590)"/>
    <property type="match status" value="1"/>
</dbReference>
<dbReference type="Proteomes" id="UP001310890">
    <property type="component" value="Unassembled WGS sequence"/>
</dbReference>
<comment type="caution">
    <text evidence="14">The sequence shown here is derived from an EMBL/GenBank/DDBJ whole genome shotgun (WGS) entry which is preliminary data.</text>
</comment>
<keyword evidence="5" id="KW-0378">Hydrolase</keyword>
<feature type="domain" description="N-acetyltransferase ESCO acetyl-transferase" evidence="13">
    <location>
        <begin position="742"/>
        <end position="815"/>
    </location>
</feature>
<keyword evidence="11" id="KW-0732">Signal</keyword>
<dbReference type="Pfam" id="PF13878">
    <property type="entry name" value="zf-C2H2_3"/>
    <property type="match status" value="1"/>
</dbReference>
<dbReference type="Pfam" id="PF13880">
    <property type="entry name" value="Acetyltransf_13"/>
    <property type="match status" value="1"/>
</dbReference>
<dbReference type="Gene3D" id="3.40.630.30">
    <property type="match status" value="1"/>
</dbReference>
<feature type="region of interest" description="Disordered" evidence="10">
    <location>
        <begin position="515"/>
        <end position="538"/>
    </location>
</feature>
<evidence type="ECO:0000256" key="11">
    <source>
        <dbReference type="SAM" id="SignalP"/>
    </source>
</evidence>
<evidence type="ECO:0000256" key="10">
    <source>
        <dbReference type="SAM" id="MobiDB-lite"/>
    </source>
</evidence>
<dbReference type="Gene3D" id="3.40.720.10">
    <property type="entry name" value="Alkaline Phosphatase, subunit A"/>
    <property type="match status" value="2"/>
</dbReference>
<evidence type="ECO:0000256" key="4">
    <source>
        <dbReference type="ARBA" id="ARBA00022771"/>
    </source>
</evidence>
<protein>
    <submittedName>
        <fullName evidence="14">Uncharacterized protein</fullName>
    </submittedName>
</protein>
<evidence type="ECO:0000256" key="7">
    <source>
        <dbReference type="ARBA" id="ARBA00023242"/>
    </source>
</evidence>
<dbReference type="GO" id="GO:0008270">
    <property type="term" value="F:zinc ion binding"/>
    <property type="evidence" value="ECO:0007669"/>
    <property type="project" value="UniProtKB-KW"/>
</dbReference>
<dbReference type="InterPro" id="IPR017850">
    <property type="entry name" value="Alkaline_phosphatase_core_sf"/>
</dbReference>
<evidence type="ECO:0000256" key="9">
    <source>
        <dbReference type="ARBA" id="ARBA00023315"/>
    </source>
</evidence>
<evidence type="ECO:0000256" key="5">
    <source>
        <dbReference type="ARBA" id="ARBA00022801"/>
    </source>
</evidence>
<keyword evidence="9" id="KW-0012">Acyltransferase</keyword>
<keyword evidence="7" id="KW-0539">Nucleus</keyword>
<organism evidence="14 15">
    <name type="scientific">Meristemomyces frigidus</name>
    <dbReference type="NCBI Taxonomy" id="1508187"/>
    <lineage>
        <taxon>Eukaryota</taxon>
        <taxon>Fungi</taxon>
        <taxon>Dikarya</taxon>
        <taxon>Ascomycota</taxon>
        <taxon>Pezizomycotina</taxon>
        <taxon>Dothideomycetes</taxon>
        <taxon>Dothideomycetidae</taxon>
        <taxon>Mycosphaerellales</taxon>
        <taxon>Teratosphaeriaceae</taxon>
        <taxon>Meristemomyces</taxon>
    </lineage>
</organism>
<comment type="subcellular location">
    <subcellularLocation>
        <location evidence="1">Nucleus</location>
    </subcellularLocation>
</comment>
<keyword evidence="6" id="KW-0862">Zinc</keyword>
<name>A0AAN7T954_9PEZI</name>
<dbReference type="AlphaFoldDB" id="A0AAN7T954"/>
<evidence type="ECO:0000259" key="13">
    <source>
        <dbReference type="Pfam" id="PF13880"/>
    </source>
</evidence>
<sequence>MRTDTAVGLLAITNALYGAVHAGPVSRSHPTSSTGSIENMKSKIKNVVILVMENRSFDNLLGGQKTKGLENPINNGPFCNPINITNPSAGRMCSRASDYNSVIDDPDHNVYGNNIEFYGTYNPDNNAIASGKLQPNMQGFIHEEIHNYATKGNSSFLAKQVMNYYTEEQVAVLTALTKNFVTFNHWHSDVPGPTNPNRVALHSGTTHGYGANNFENGVMPQMSIFEQMSALNKTWKNYVTLNTSITDALFFNWTYASGSGQYVVPLADYYTDAAAGELPELSVVNPSCCDVGTTSMHPSGLVSDGENLIKAVYEALRASPQWNQSALLITFDETGGFHDHVQPPLAVRPDNFTYTTTTPSGTNYTFGFDRLGGRLPTWLISPWVSQGYVEQKGVNCDGKEASYSATSMLRTLGYLWDFQPFNPRVEKAPSFDRLFGKSIRTDVVEKLPNVTACTAPLSTPPRGSAVFSDEPARASSPPSSPPGFPWEKEAVSRTSSPKPTVNIFSMLGKRKALANVGDNVRPTKKPATSSQRPESKSLTQMQISLGQEVQTTCRVCGMEYIRSSAEDRKLHDKYHKQNTEGYDVGKDFVQKASEGVSFQGAAAGDTICMVDCFDRPGRKSRAQAVLEIVQRELGAVPIAAKELWDKNCGALMDGTTCEPRYSAYMYIRGTKCVGYLLTERITRAACVQEPESSRKKTAASREPALPSGTALSTLKARKQAAQEAVAEAVKHPIELSPETSGAKLGISRIWTSPTHRQQGIGIVLLNAALRHYNTRSTRQTAAEIGKEDVAFSQPTAAGARLARKWFGRLYGWHVYVD</sequence>
<accession>A0AAN7T954</accession>
<dbReference type="InterPro" id="IPR028009">
    <property type="entry name" value="ESCO_Acetyltransf_dom"/>
</dbReference>
<evidence type="ECO:0000256" key="1">
    <source>
        <dbReference type="ARBA" id="ARBA00004123"/>
    </source>
</evidence>
<proteinExistence type="predicted"/>
<evidence type="ECO:0000256" key="8">
    <source>
        <dbReference type="ARBA" id="ARBA00023306"/>
    </source>
</evidence>
<evidence type="ECO:0000256" key="2">
    <source>
        <dbReference type="ARBA" id="ARBA00022679"/>
    </source>
</evidence>
<evidence type="ECO:0000256" key="3">
    <source>
        <dbReference type="ARBA" id="ARBA00022723"/>
    </source>
</evidence>
<feature type="domain" description="N-acetyltransferase ESCO zinc-finger" evidence="12">
    <location>
        <begin position="540"/>
        <end position="577"/>
    </location>
</feature>
<dbReference type="PANTHER" id="PTHR31956">
    <property type="entry name" value="NON-SPECIFIC PHOSPHOLIPASE C4-RELATED"/>
    <property type="match status" value="1"/>
</dbReference>
<keyword evidence="3" id="KW-0479">Metal-binding</keyword>
<keyword evidence="2" id="KW-0808">Transferase</keyword>
<evidence type="ECO:0000313" key="15">
    <source>
        <dbReference type="Proteomes" id="UP001310890"/>
    </source>
</evidence>
<gene>
    <name evidence="14" type="ORF">LTR62_001625</name>
</gene>
<dbReference type="Pfam" id="PF04185">
    <property type="entry name" value="Phosphoesterase"/>
    <property type="match status" value="1"/>
</dbReference>
<dbReference type="EMBL" id="JAVRRL010000133">
    <property type="protein sequence ID" value="KAK5107217.1"/>
    <property type="molecule type" value="Genomic_DNA"/>
</dbReference>
<feature type="compositionally biased region" description="Polar residues" evidence="10">
    <location>
        <begin position="526"/>
        <end position="538"/>
    </location>
</feature>
<keyword evidence="4" id="KW-0863">Zinc-finger</keyword>
<reference evidence="14" key="1">
    <citation type="submission" date="2023-08" db="EMBL/GenBank/DDBJ databases">
        <title>Black Yeasts Isolated from many extreme environments.</title>
        <authorList>
            <person name="Coleine C."/>
            <person name="Stajich J.E."/>
            <person name="Selbmann L."/>
        </authorList>
    </citation>
    <scope>NUCLEOTIDE SEQUENCE</scope>
    <source>
        <strain evidence="14">CCFEE 5401</strain>
    </source>
</reference>
<dbReference type="GO" id="GO:0005634">
    <property type="term" value="C:nucleus"/>
    <property type="evidence" value="ECO:0007669"/>
    <property type="project" value="UniProtKB-SubCell"/>
</dbReference>
<feature type="region of interest" description="Disordered" evidence="10">
    <location>
        <begin position="688"/>
        <end position="709"/>
    </location>
</feature>
<evidence type="ECO:0000259" key="12">
    <source>
        <dbReference type="Pfam" id="PF13878"/>
    </source>
</evidence>
<feature type="chain" id="PRO_5043049331" evidence="11">
    <location>
        <begin position="23"/>
        <end position="817"/>
    </location>
</feature>
<keyword evidence="8" id="KW-0131">Cell cycle</keyword>
<dbReference type="GO" id="GO:0009395">
    <property type="term" value="P:phospholipid catabolic process"/>
    <property type="evidence" value="ECO:0007669"/>
    <property type="project" value="TreeGrafter"/>
</dbReference>
<evidence type="ECO:0000313" key="14">
    <source>
        <dbReference type="EMBL" id="KAK5107217.1"/>
    </source>
</evidence>
<dbReference type="GO" id="GO:0016746">
    <property type="term" value="F:acyltransferase activity"/>
    <property type="evidence" value="ECO:0007669"/>
    <property type="project" value="UniProtKB-KW"/>
</dbReference>
<feature type="region of interest" description="Disordered" evidence="10">
    <location>
        <begin position="458"/>
        <end position="497"/>
    </location>
</feature>